<dbReference type="SUPFAM" id="SSF54637">
    <property type="entry name" value="Thioesterase/thiol ester dehydrase-isomerase"/>
    <property type="match status" value="1"/>
</dbReference>
<proteinExistence type="predicted"/>
<dbReference type="Pfam" id="PF03061">
    <property type="entry name" value="4HBT"/>
    <property type="match status" value="1"/>
</dbReference>
<dbReference type="GO" id="GO:0005829">
    <property type="term" value="C:cytosol"/>
    <property type="evidence" value="ECO:0007669"/>
    <property type="project" value="TreeGrafter"/>
</dbReference>
<dbReference type="InterPro" id="IPR029069">
    <property type="entry name" value="HotDog_dom_sf"/>
</dbReference>
<protein>
    <submittedName>
        <fullName evidence="3">Thioesterase superfamily protein</fullName>
    </submittedName>
</protein>
<gene>
    <name evidence="3" type="ORF">HaLaN_01036</name>
</gene>
<feature type="domain" description="HotDog ACOT-type" evidence="2">
    <location>
        <begin position="1"/>
        <end position="68"/>
    </location>
</feature>
<evidence type="ECO:0000313" key="3">
    <source>
        <dbReference type="EMBL" id="GFH06409.1"/>
    </source>
</evidence>
<sequence>MSAKTLARGPCVTAVVGAVHFLRPCRLGAVVIVAAMVHRTFTSSMEVGVRVEAEDMRTGQRHHCCSAY</sequence>
<dbReference type="GO" id="GO:0052816">
    <property type="term" value="F:long-chain fatty acyl-CoA hydrolase activity"/>
    <property type="evidence" value="ECO:0007669"/>
    <property type="project" value="TreeGrafter"/>
</dbReference>
<dbReference type="CDD" id="cd03442">
    <property type="entry name" value="BFIT_BACH"/>
    <property type="match status" value="1"/>
</dbReference>
<evidence type="ECO:0000313" key="4">
    <source>
        <dbReference type="Proteomes" id="UP000485058"/>
    </source>
</evidence>
<dbReference type="InterPro" id="IPR006683">
    <property type="entry name" value="Thioestr_dom"/>
</dbReference>
<evidence type="ECO:0000256" key="1">
    <source>
        <dbReference type="ARBA" id="ARBA00022801"/>
    </source>
</evidence>
<organism evidence="3 4">
    <name type="scientific">Haematococcus lacustris</name>
    <name type="common">Green alga</name>
    <name type="synonym">Haematococcus pluvialis</name>
    <dbReference type="NCBI Taxonomy" id="44745"/>
    <lineage>
        <taxon>Eukaryota</taxon>
        <taxon>Viridiplantae</taxon>
        <taxon>Chlorophyta</taxon>
        <taxon>core chlorophytes</taxon>
        <taxon>Chlorophyceae</taxon>
        <taxon>CS clade</taxon>
        <taxon>Chlamydomonadales</taxon>
        <taxon>Haematococcaceae</taxon>
        <taxon>Haematococcus</taxon>
    </lineage>
</organism>
<accession>A0A699YK97</accession>
<keyword evidence="1" id="KW-0378">Hydrolase</keyword>
<dbReference type="PANTHER" id="PTHR11049">
    <property type="entry name" value="ACYL COENZYME A THIOESTER HYDROLASE"/>
    <property type="match status" value="1"/>
</dbReference>
<dbReference type="EMBL" id="BLLF01000037">
    <property type="protein sequence ID" value="GFH06409.1"/>
    <property type="molecule type" value="Genomic_DNA"/>
</dbReference>
<feature type="non-terminal residue" evidence="3">
    <location>
        <position position="1"/>
    </location>
</feature>
<dbReference type="Gene3D" id="3.10.129.10">
    <property type="entry name" value="Hotdog Thioesterase"/>
    <property type="match status" value="1"/>
</dbReference>
<dbReference type="InterPro" id="IPR040170">
    <property type="entry name" value="Cytosol_ACT"/>
</dbReference>
<dbReference type="Proteomes" id="UP000485058">
    <property type="component" value="Unassembled WGS sequence"/>
</dbReference>
<feature type="non-terminal residue" evidence="3">
    <location>
        <position position="68"/>
    </location>
</feature>
<reference evidence="3 4" key="1">
    <citation type="submission" date="2020-02" db="EMBL/GenBank/DDBJ databases">
        <title>Draft genome sequence of Haematococcus lacustris strain NIES-144.</title>
        <authorList>
            <person name="Morimoto D."/>
            <person name="Nakagawa S."/>
            <person name="Yoshida T."/>
            <person name="Sawayama S."/>
        </authorList>
    </citation>
    <scope>NUCLEOTIDE SEQUENCE [LARGE SCALE GENOMIC DNA]</scope>
    <source>
        <strain evidence="3 4">NIES-144</strain>
    </source>
</reference>
<keyword evidence="4" id="KW-1185">Reference proteome</keyword>
<dbReference type="PANTHER" id="PTHR11049:SF16">
    <property type="entry name" value="PROTEIN VDLD"/>
    <property type="match status" value="1"/>
</dbReference>
<dbReference type="AlphaFoldDB" id="A0A699YK97"/>
<dbReference type="InterPro" id="IPR033120">
    <property type="entry name" value="HOTDOG_ACOT"/>
</dbReference>
<dbReference type="PROSITE" id="PS51770">
    <property type="entry name" value="HOTDOG_ACOT"/>
    <property type="match status" value="1"/>
</dbReference>
<comment type="caution">
    <text evidence="3">The sequence shown here is derived from an EMBL/GenBank/DDBJ whole genome shotgun (WGS) entry which is preliminary data.</text>
</comment>
<name>A0A699YK97_HAELA</name>
<dbReference type="GO" id="GO:0006637">
    <property type="term" value="P:acyl-CoA metabolic process"/>
    <property type="evidence" value="ECO:0007669"/>
    <property type="project" value="TreeGrafter"/>
</dbReference>
<evidence type="ECO:0000259" key="2">
    <source>
        <dbReference type="PROSITE" id="PS51770"/>
    </source>
</evidence>